<dbReference type="Proteomes" id="UP000186953">
    <property type="component" value="Unassembled WGS sequence"/>
</dbReference>
<reference evidence="4" key="1">
    <citation type="submission" date="2017-01" db="EMBL/GenBank/DDBJ databases">
        <authorList>
            <person name="Varghese N."/>
            <person name="Submissions S."/>
        </authorList>
    </citation>
    <scope>NUCLEOTIDE SEQUENCE [LARGE SCALE GENOMIC DNA]</scope>
    <source>
        <strain evidence="4">DSM 15366</strain>
    </source>
</reference>
<protein>
    <recommendedName>
        <fullName evidence="5">Tetratricopeptide repeat-containing protein</fullName>
    </recommendedName>
</protein>
<dbReference type="OrthoDB" id="6196244at2"/>
<feature type="domain" description="TOTE conflict systems S1/CSD-like" evidence="1">
    <location>
        <begin position="445"/>
        <end position="504"/>
    </location>
</feature>
<dbReference type="Pfam" id="PF22707">
    <property type="entry name" value="S1CSD-TOTE-2"/>
    <property type="match status" value="1"/>
</dbReference>
<organism evidence="3 4">
    <name type="scientific">Maribacter ulvicola</name>
    <dbReference type="NCBI Taxonomy" id="228959"/>
    <lineage>
        <taxon>Bacteria</taxon>
        <taxon>Pseudomonadati</taxon>
        <taxon>Bacteroidota</taxon>
        <taxon>Flavobacteriia</taxon>
        <taxon>Flavobacteriales</taxon>
        <taxon>Flavobacteriaceae</taxon>
        <taxon>Maribacter</taxon>
    </lineage>
</organism>
<dbReference type="Pfam" id="PF22708">
    <property type="entry name" value="S1CSD-TOTE-1"/>
    <property type="match status" value="1"/>
</dbReference>
<evidence type="ECO:0000313" key="3">
    <source>
        <dbReference type="EMBL" id="SIQ92617.1"/>
    </source>
</evidence>
<dbReference type="InterPro" id="IPR054283">
    <property type="entry name" value="DUF7017"/>
</dbReference>
<proteinExistence type="predicted"/>
<dbReference type="RefSeq" id="WP_076548847.1">
    <property type="nucleotide sequence ID" value="NZ_FTMA01000004.1"/>
</dbReference>
<feature type="domain" description="TOTE conflict systems S1/CSD-like" evidence="2">
    <location>
        <begin position="364"/>
        <end position="426"/>
    </location>
</feature>
<evidence type="ECO:0008006" key="5">
    <source>
        <dbReference type="Google" id="ProtNLM"/>
    </source>
</evidence>
<evidence type="ECO:0000313" key="4">
    <source>
        <dbReference type="Proteomes" id="UP000186953"/>
    </source>
</evidence>
<dbReference type="STRING" id="228959.SAMN05421797_104192"/>
<evidence type="ECO:0000259" key="2">
    <source>
        <dbReference type="Pfam" id="PF22708"/>
    </source>
</evidence>
<evidence type="ECO:0000259" key="1">
    <source>
        <dbReference type="Pfam" id="PF22707"/>
    </source>
</evidence>
<sequence length="505" mass="59712">MPSKEIKELRQAGKLEEALTMAKSELEAQPDNIWGKRNISWVYYEYLKKYATEFNCDDFIGILNKLKGLNLLENEVMIFDNAAWQIASIIFKIQKIEPVDYFKINTMFDIVKEFHFTKPSDSYSLLYKSFHKGYQNWSRYLEFSDWWGFENFRPEDYSTEQYNGRQIMALAEQAYIAYSKCLIEGEPLDAYGKQKRIDIDKINSYLPKLDKIIEEYPTYQYPPYFKAKLLLALGEDDNVLKAFLPFAKQKRNDFWVWELMAEIFETDTEMQFACYCKALSLKTREDFIVKTRQNFAELLVSKELYEEAKTEISKIIKTRKKHGWKINNQLSQWITTDWYTNNDTFKDNNILYNKHLKKAEEILFQDVPTEKVVVEFVNRDKKIINFIKSKTYHGFFNYEDLLKKPVIGDILVVRLQPIGKEGFYKALSIEKCTEKDLGDLDIVKPINNVLRRNEGQRFGFIDDVFVSPDLINNHKLNNNDLIDGLALLSFNKKKDAWGWKLIKIN</sequence>
<name>A0A1N6WRF2_9FLAO</name>
<gene>
    <name evidence="3" type="ORF">SAMN05421797_104192</name>
</gene>
<dbReference type="EMBL" id="FTMA01000004">
    <property type="protein sequence ID" value="SIQ92617.1"/>
    <property type="molecule type" value="Genomic_DNA"/>
</dbReference>
<keyword evidence="4" id="KW-1185">Reference proteome</keyword>
<dbReference type="InterPro" id="IPR054427">
    <property type="entry name" value="S1CSD-TOTE-2"/>
</dbReference>
<accession>A0A1N6WRF2</accession>
<dbReference type="InterPro" id="IPR054426">
    <property type="entry name" value="S1CSD-TOTE-1"/>
</dbReference>
<dbReference type="Pfam" id="PF22860">
    <property type="entry name" value="DUF7017"/>
    <property type="match status" value="1"/>
</dbReference>
<dbReference type="AlphaFoldDB" id="A0A1N6WRF2"/>